<reference evidence="1" key="1">
    <citation type="submission" date="2019-03" db="EMBL/GenBank/DDBJ databases">
        <authorList>
            <person name="Mank J."/>
            <person name="Almeida P."/>
        </authorList>
    </citation>
    <scope>NUCLEOTIDE SEQUENCE</scope>
    <source>
        <strain evidence="1">78183</strain>
    </source>
</reference>
<organism evidence="1">
    <name type="scientific">Salix viminalis</name>
    <name type="common">Common osier</name>
    <name type="synonym">Basket willow</name>
    <dbReference type="NCBI Taxonomy" id="40686"/>
    <lineage>
        <taxon>Eukaryota</taxon>
        <taxon>Viridiplantae</taxon>
        <taxon>Streptophyta</taxon>
        <taxon>Embryophyta</taxon>
        <taxon>Tracheophyta</taxon>
        <taxon>Spermatophyta</taxon>
        <taxon>Magnoliopsida</taxon>
        <taxon>eudicotyledons</taxon>
        <taxon>Gunneridae</taxon>
        <taxon>Pentapetalae</taxon>
        <taxon>rosids</taxon>
        <taxon>fabids</taxon>
        <taxon>Malpighiales</taxon>
        <taxon>Salicaceae</taxon>
        <taxon>Saliceae</taxon>
        <taxon>Salix</taxon>
    </lineage>
</organism>
<gene>
    <name evidence="1" type="ORF">SVIM_LOCUS50381</name>
</gene>
<evidence type="ECO:0000313" key="1">
    <source>
        <dbReference type="EMBL" id="VFU24804.1"/>
    </source>
</evidence>
<accession>A0A6N2KNG3</accession>
<sequence length="170" mass="18770">MTKHYKANCVVSFGHSRTIGFPRQGNEKSSHPRLKQTILGSSYSHRLAFIPPVLSPTTKPHPSKLRHPISSSSNFFNLPIKFTGILLSLLQPVTSNNLNSLSSPISLEEHPIKPRISSLCSFLNQMRSLHLQRINSNDLRFVENSNATSHSAVDLPLRALPTVTSAIGNP</sequence>
<dbReference type="EMBL" id="CAADRP010000202">
    <property type="protein sequence ID" value="VFU24804.1"/>
    <property type="molecule type" value="Genomic_DNA"/>
</dbReference>
<protein>
    <submittedName>
        <fullName evidence="1">Uncharacterized protein</fullName>
    </submittedName>
</protein>
<name>A0A6N2KNG3_SALVM</name>
<proteinExistence type="predicted"/>
<dbReference type="AlphaFoldDB" id="A0A6N2KNG3"/>